<evidence type="ECO:0000256" key="5">
    <source>
        <dbReference type="SAM" id="MobiDB-lite"/>
    </source>
</evidence>
<dbReference type="Pfam" id="PF02042">
    <property type="entry name" value="RWP-RK"/>
    <property type="match status" value="1"/>
</dbReference>
<sequence length="765" mass="86404">MDVLKSRYSCISEPLPFENDPQFLSRLWVFISHHHQQNSASFSKTMVDLNFIDPQMIKEKITSVLAALRFREQHVLVQFWSPVTDGNHCLLTTLNQPFGLGVVHDEEIYLHRLKSEQDMFDVDEELGSPARVYRKILPEWSFDIQTLSTRQSNKDLAACYNIHGYIMLPISEPNSGFCVGVLELVTSSSNYADYAFEVQEISRALKEENLKSPNVFEDPRFYVSSIHAFISISARKQVSNETRCHELAEICIALKTVCDTHKLPLAQTWSLAGNNSFVANSGQLEQTCSSFKKSCVGKICLSTANLPFFVRDVSMWGFHRACIERHLEKSRGVVGRSLLTCGSWFCKDVTELDEDDYPLAPFARMSRLTSCLAIYIKSIELASEYVIELFFPTLITNEADQQILVKTVKQQIKNLFQFGITSTIQEIGAVKIESQPSPLILLAVSDVPRMSVNIENEPSSSGVVGACHTVVPYLEKGVTYRKRKSSGSSISLEEIKKHFGKPIGEAADNLNVSRSTLKRICNDHGIPRWPFKMKRTDISVGLEEISEPCEETMKVIEDDRLLEVPRMSETSEYESCNSGAVGTSHGVVPYLKKRTRQRRRKRSERVITLEQIQNHTEEPIDDATAILKDNISMPPYWHHPHESLATRKLTHDPATVAQHGKNNSTQQQEQTNMPDVRAQPKTSVIEQYIENTAANTMKDLTLEKLIATRFLLSLGSFKLKYEDKDGDMILVACDTDLEASVGDSRQPVDPTIIRLLVFARCPSEP</sequence>
<dbReference type="CDD" id="cd05992">
    <property type="entry name" value="PB1"/>
    <property type="match status" value="1"/>
</dbReference>
<keyword evidence="2" id="KW-0238">DNA-binding</keyword>
<dbReference type="PROSITE" id="PS51519">
    <property type="entry name" value="RWP_RK"/>
    <property type="match status" value="1"/>
</dbReference>
<proteinExistence type="predicted"/>
<dbReference type="InterPro" id="IPR003035">
    <property type="entry name" value="RWP-RK_dom"/>
</dbReference>
<dbReference type="Pfam" id="PF22922">
    <property type="entry name" value="GAF_NLP"/>
    <property type="match status" value="1"/>
</dbReference>
<dbReference type="PANTHER" id="PTHR32002:SF35">
    <property type="entry name" value="PROTEIN NLP6"/>
    <property type="match status" value="1"/>
</dbReference>
<comment type="caution">
    <text evidence="7">The sequence shown here is derived from an EMBL/GenBank/DDBJ whole genome shotgun (WGS) entry which is preliminary data.</text>
</comment>
<dbReference type="OrthoDB" id="6270329at2759"/>
<dbReference type="GO" id="GO:0003677">
    <property type="term" value="F:DNA binding"/>
    <property type="evidence" value="ECO:0007669"/>
    <property type="project" value="UniProtKB-KW"/>
</dbReference>
<accession>A0A2U1PIV2</accession>
<protein>
    <submittedName>
        <fullName evidence="7">NIN-like protein</fullName>
    </submittedName>
</protein>
<feature type="compositionally biased region" description="Polar residues" evidence="5">
    <location>
        <begin position="660"/>
        <end position="673"/>
    </location>
</feature>
<keyword evidence="3" id="KW-0804">Transcription</keyword>
<dbReference type="Proteomes" id="UP000245207">
    <property type="component" value="Unassembled WGS sequence"/>
</dbReference>
<feature type="region of interest" description="Disordered" evidence="5">
    <location>
        <begin position="656"/>
        <end position="676"/>
    </location>
</feature>
<evidence type="ECO:0000313" key="7">
    <source>
        <dbReference type="EMBL" id="PWA85642.1"/>
    </source>
</evidence>
<dbReference type="InterPro" id="IPR045012">
    <property type="entry name" value="NLP"/>
</dbReference>
<organism evidence="7 8">
    <name type="scientific">Artemisia annua</name>
    <name type="common">Sweet wormwood</name>
    <dbReference type="NCBI Taxonomy" id="35608"/>
    <lineage>
        <taxon>Eukaryota</taxon>
        <taxon>Viridiplantae</taxon>
        <taxon>Streptophyta</taxon>
        <taxon>Embryophyta</taxon>
        <taxon>Tracheophyta</taxon>
        <taxon>Spermatophyta</taxon>
        <taxon>Magnoliopsida</taxon>
        <taxon>eudicotyledons</taxon>
        <taxon>Gunneridae</taxon>
        <taxon>Pentapetalae</taxon>
        <taxon>asterids</taxon>
        <taxon>campanulids</taxon>
        <taxon>Asterales</taxon>
        <taxon>Asteraceae</taxon>
        <taxon>Asteroideae</taxon>
        <taxon>Anthemideae</taxon>
        <taxon>Artemisiinae</taxon>
        <taxon>Artemisia</taxon>
    </lineage>
</organism>
<dbReference type="GO" id="GO:0003700">
    <property type="term" value="F:DNA-binding transcription factor activity"/>
    <property type="evidence" value="ECO:0007669"/>
    <property type="project" value="InterPro"/>
</dbReference>
<gene>
    <name evidence="7" type="ORF">CTI12_AA148120</name>
</gene>
<dbReference type="InterPro" id="IPR055081">
    <property type="entry name" value="NLP1-9_GAF"/>
</dbReference>
<evidence type="ECO:0000259" key="6">
    <source>
        <dbReference type="PROSITE" id="PS51519"/>
    </source>
</evidence>
<dbReference type="PANTHER" id="PTHR32002">
    <property type="entry name" value="PROTEIN NLP8"/>
    <property type="match status" value="1"/>
</dbReference>
<evidence type="ECO:0000256" key="1">
    <source>
        <dbReference type="ARBA" id="ARBA00023015"/>
    </source>
</evidence>
<keyword evidence="8" id="KW-1185">Reference proteome</keyword>
<evidence type="ECO:0000256" key="4">
    <source>
        <dbReference type="ARBA" id="ARBA00023242"/>
    </source>
</evidence>
<keyword evidence="1" id="KW-0805">Transcription regulation</keyword>
<dbReference type="EMBL" id="PKPP01001102">
    <property type="protein sequence ID" value="PWA85642.1"/>
    <property type="molecule type" value="Genomic_DNA"/>
</dbReference>
<name>A0A2U1PIV2_ARTAN</name>
<evidence type="ECO:0000313" key="8">
    <source>
        <dbReference type="Proteomes" id="UP000245207"/>
    </source>
</evidence>
<reference evidence="7 8" key="1">
    <citation type="journal article" date="2018" name="Mol. Plant">
        <title>The genome of Artemisia annua provides insight into the evolution of Asteraceae family and artemisinin biosynthesis.</title>
        <authorList>
            <person name="Shen Q."/>
            <person name="Zhang L."/>
            <person name="Liao Z."/>
            <person name="Wang S."/>
            <person name="Yan T."/>
            <person name="Shi P."/>
            <person name="Liu M."/>
            <person name="Fu X."/>
            <person name="Pan Q."/>
            <person name="Wang Y."/>
            <person name="Lv Z."/>
            <person name="Lu X."/>
            <person name="Zhang F."/>
            <person name="Jiang W."/>
            <person name="Ma Y."/>
            <person name="Chen M."/>
            <person name="Hao X."/>
            <person name="Li L."/>
            <person name="Tang Y."/>
            <person name="Lv G."/>
            <person name="Zhou Y."/>
            <person name="Sun X."/>
            <person name="Brodelius P.E."/>
            <person name="Rose J.K.C."/>
            <person name="Tang K."/>
        </authorList>
    </citation>
    <scope>NUCLEOTIDE SEQUENCE [LARGE SCALE GENOMIC DNA]</scope>
    <source>
        <strain evidence="8">cv. Huhao1</strain>
        <tissue evidence="7">Leaf</tissue>
    </source>
</reference>
<evidence type="ECO:0000256" key="2">
    <source>
        <dbReference type="ARBA" id="ARBA00023125"/>
    </source>
</evidence>
<dbReference type="Pfam" id="PF00564">
    <property type="entry name" value="PB1"/>
    <property type="match status" value="1"/>
</dbReference>
<feature type="domain" description="RWP-RK" evidence="6">
    <location>
        <begin position="474"/>
        <end position="558"/>
    </location>
</feature>
<dbReference type="AlphaFoldDB" id="A0A2U1PIV2"/>
<dbReference type="SUPFAM" id="SSF54277">
    <property type="entry name" value="CAD &amp; PB1 domains"/>
    <property type="match status" value="1"/>
</dbReference>
<dbReference type="STRING" id="35608.A0A2U1PIV2"/>
<dbReference type="InterPro" id="IPR000270">
    <property type="entry name" value="PB1_dom"/>
</dbReference>
<keyword evidence="4" id="KW-0539">Nucleus</keyword>
<evidence type="ECO:0000256" key="3">
    <source>
        <dbReference type="ARBA" id="ARBA00023163"/>
    </source>
</evidence>